<comment type="cofactor">
    <cofactor evidence="1">
        <name>FAD</name>
        <dbReference type="ChEBI" id="CHEBI:57692"/>
    </cofactor>
</comment>
<dbReference type="InterPro" id="IPR027477">
    <property type="entry name" value="Succ_DH/fumarate_Rdtase_cat_sf"/>
</dbReference>
<evidence type="ECO:0000313" key="11">
    <source>
        <dbReference type="EMBL" id="GAF93314.1"/>
    </source>
</evidence>
<dbReference type="EC" id="1.4.3.16" evidence="4"/>
<gene>
    <name evidence="11" type="ORF">S01H1_29841</name>
</gene>
<dbReference type="SUPFAM" id="SSF51905">
    <property type="entry name" value="FAD/NAD(P)-binding domain"/>
    <property type="match status" value="1"/>
</dbReference>
<feature type="domain" description="FAD-dependent oxidoreductase 2 FAD-binding" evidence="9">
    <location>
        <begin position="3"/>
        <end position="54"/>
    </location>
</feature>
<organism evidence="11">
    <name type="scientific">marine sediment metagenome</name>
    <dbReference type="NCBI Taxonomy" id="412755"/>
    <lineage>
        <taxon>unclassified sequences</taxon>
        <taxon>metagenomes</taxon>
        <taxon>ecological metagenomes</taxon>
    </lineage>
</organism>
<dbReference type="Pfam" id="PF00890">
    <property type="entry name" value="FAD_binding_2"/>
    <property type="match status" value="1"/>
</dbReference>
<dbReference type="Gene3D" id="1.20.58.100">
    <property type="entry name" value="Fumarate reductase/succinate dehydrogenase flavoprotein-like, C-terminal domain"/>
    <property type="match status" value="1"/>
</dbReference>
<name>X0TJ93_9ZZZZ</name>
<dbReference type="UniPathway" id="UPA00253">
    <property type="reaction ID" value="UER00326"/>
</dbReference>
<reference evidence="11" key="1">
    <citation type="journal article" date="2014" name="Front. Microbiol.">
        <title>High frequency of phylogenetically diverse reductive dehalogenase-homologous genes in deep subseafloor sedimentary metagenomes.</title>
        <authorList>
            <person name="Kawai M."/>
            <person name="Futagami T."/>
            <person name="Toyoda A."/>
            <person name="Takaki Y."/>
            <person name="Nishi S."/>
            <person name="Hori S."/>
            <person name="Arai W."/>
            <person name="Tsubouchi T."/>
            <person name="Morono Y."/>
            <person name="Uchiyama I."/>
            <person name="Ito T."/>
            <person name="Fujiyama A."/>
            <person name="Inagaki F."/>
            <person name="Takami H."/>
        </authorList>
    </citation>
    <scope>NUCLEOTIDE SEQUENCE</scope>
    <source>
        <strain evidence="11">Expedition CK06-06</strain>
    </source>
</reference>
<dbReference type="EMBL" id="BARS01018336">
    <property type="protein sequence ID" value="GAF93314.1"/>
    <property type="molecule type" value="Genomic_DNA"/>
</dbReference>
<evidence type="ECO:0000256" key="5">
    <source>
        <dbReference type="ARBA" id="ARBA00022630"/>
    </source>
</evidence>
<evidence type="ECO:0000256" key="6">
    <source>
        <dbReference type="ARBA" id="ARBA00022642"/>
    </source>
</evidence>
<comment type="similarity">
    <text evidence="3">Belongs to the FAD-dependent oxidoreductase 2 family. NadB subfamily.</text>
</comment>
<dbReference type="Pfam" id="PF02910">
    <property type="entry name" value="Succ_DH_flav_C"/>
    <property type="match status" value="1"/>
</dbReference>
<evidence type="ECO:0000256" key="4">
    <source>
        <dbReference type="ARBA" id="ARBA00012173"/>
    </source>
</evidence>
<evidence type="ECO:0000259" key="10">
    <source>
        <dbReference type="Pfam" id="PF02910"/>
    </source>
</evidence>
<evidence type="ECO:0000259" key="9">
    <source>
        <dbReference type="Pfam" id="PF00890"/>
    </source>
</evidence>
<dbReference type="InterPro" id="IPR015939">
    <property type="entry name" value="Fum_Rdtase/Succ_DH_flav-like_C"/>
</dbReference>
<keyword evidence="6" id="KW-0662">Pyridine nucleotide biosynthesis</keyword>
<dbReference type="InterPro" id="IPR036188">
    <property type="entry name" value="FAD/NAD-bd_sf"/>
</dbReference>
<protein>
    <recommendedName>
        <fullName evidence="4">L-aspartate oxidase</fullName>
        <ecNumber evidence="4">1.4.3.16</ecNumber>
    </recommendedName>
</protein>
<comment type="caution">
    <text evidence="11">The sequence shown here is derived from an EMBL/GenBank/DDBJ whole genome shotgun (WGS) entry which is preliminary data.</text>
</comment>
<dbReference type="AlphaFoldDB" id="X0TJ93"/>
<dbReference type="SUPFAM" id="SSF46977">
    <property type="entry name" value="Succinate dehydrogenase/fumarate reductase flavoprotein C-terminal domain"/>
    <property type="match status" value="1"/>
</dbReference>
<proteinExistence type="inferred from homology"/>
<accession>X0TJ93</accession>
<evidence type="ECO:0000256" key="3">
    <source>
        <dbReference type="ARBA" id="ARBA00008562"/>
    </source>
</evidence>
<dbReference type="InterPro" id="IPR003953">
    <property type="entry name" value="FAD-dep_OxRdtase_2_FAD-bd"/>
</dbReference>
<dbReference type="InterPro" id="IPR037099">
    <property type="entry name" value="Fum_R/Succ_DH_flav-like_C_sf"/>
</dbReference>
<comment type="pathway">
    <text evidence="2">Cofactor biosynthesis; NAD(+) biosynthesis; iminoaspartate from L-aspartate (oxidase route): step 1/1.</text>
</comment>
<dbReference type="PANTHER" id="PTHR42716">
    <property type="entry name" value="L-ASPARTATE OXIDASE"/>
    <property type="match status" value="1"/>
</dbReference>
<evidence type="ECO:0000256" key="2">
    <source>
        <dbReference type="ARBA" id="ARBA00004950"/>
    </source>
</evidence>
<feature type="non-terminal residue" evidence="11">
    <location>
        <position position="1"/>
    </location>
</feature>
<keyword evidence="7" id="KW-0274">FAD</keyword>
<dbReference type="Gene3D" id="3.50.50.60">
    <property type="entry name" value="FAD/NAD(P)-binding domain"/>
    <property type="match status" value="1"/>
</dbReference>
<feature type="domain" description="Fumarate reductase/succinate dehydrogenase flavoprotein-like C-terminal" evidence="10">
    <location>
        <begin position="102"/>
        <end position="180"/>
    </location>
</feature>
<evidence type="ECO:0000256" key="7">
    <source>
        <dbReference type="ARBA" id="ARBA00022827"/>
    </source>
</evidence>
<sequence length="206" mass="22575">VARDPIPVRPSAHYMIGGVDVQLDGSSSIEGLYCCGEAACTGVHGANRLASNSLLEGLVFGKLAGETAGRKAAEAPDTAKVRNTISHNPPSTRTALDLPDIHNSLRSVMWRNVGIVRREDHLRETCDILNFWAHYTLDKTFNEVVGWETQNELTVARMIVAAALERAESIGVHYRTDAEDATPTGPYHLIFTRDENGVRPKRKDEG</sequence>
<evidence type="ECO:0000256" key="1">
    <source>
        <dbReference type="ARBA" id="ARBA00001974"/>
    </source>
</evidence>
<dbReference type="GO" id="GO:0034628">
    <property type="term" value="P:'de novo' NAD+ biosynthetic process from L-aspartate"/>
    <property type="evidence" value="ECO:0007669"/>
    <property type="project" value="TreeGrafter"/>
</dbReference>
<dbReference type="GO" id="GO:0008734">
    <property type="term" value="F:L-aspartate oxidase activity"/>
    <property type="evidence" value="ECO:0007669"/>
    <property type="project" value="UniProtKB-EC"/>
</dbReference>
<dbReference type="PANTHER" id="PTHR42716:SF2">
    <property type="entry name" value="L-ASPARTATE OXIDASE, CHLOROPLASTIC"/>
    <property type="match status" value="1"/>
</dbReference>
<dbReference type="Gene3D" id="3.90.700.10">
    <property type="entry name" value="Succinate dehydrogenase/fumarate reductase flavoprotein, catalytic domain"/>
    <property type="match status" value="1"/>
</dbReference>
<keyword evidence="5" id="KW-0285">Flavoprotein</keyword>
<evidence type="ECO:0000256" key="8">
    <source>
        <dbReference type="ARBA" id="ARBA00023002"/>
    </source>
</evidence>
<keyword evidence="8" id="KW-0560">Oxidoreductase</keyword>
<dbReference type="InterPro" id="IPR005288">
    <property type="entry name" value="NadB"/>
</dbReference>